<feature type="signal peptide" evidence="8">
    <location>
        <begin position="1"/>
        <end position="26"/>
    </location>
</feature>
<dbReference type="EMBL" id="KJ631394">
    <property type="protein sequence ID" value="AIF26117.2"/>
    <property type="molecule type" value="Genomic_DNA"/>
</dbReference>
<dbReference type="CDD" id="cd15482">
    <property type="entry name" value="Sialidase_non-viral"/>
    <property type="match status" value="2"/>
</dbReference>
<dbReference type="PANTHER" id="PTHR43739:SF2">
    <property type="entry name" value="OLIGOXYLOGLUCAN-REDUCING END-SPECIFIC XYLOGLUCANASE-RELATED"/>
    <property type="match status" value="1"/>
</dbReference>
<organism evidence="10">
    <name type="scientific">uncultured bacterium Ad_139_A06_contig1</name>
    <dbReference type="NCBI Taxonomy" id="1489303"/>
    <lineage>
        <taxon>Bacteria</taxon>
        <taxon>environmental samples</taxon>
    </lineage>
</organism>
<keyword evidence="6" id="KW-0624">Polysaccharide degradation</keyword>
<dbReference type="AlphaFoldDB" id="A0A0B4N0X2"/>
<evidence type="ECO:0000256" key="6">
    <source>
        <dbReference type="ARBA" id="ARBA00023326"/>
    </source>
</evidence>
<name>A0A0B4N0X2_9BACT</name>
<keyword evidence="3" id="KW-0378">Hydrolase</keyword>
<comment type="similarity">
    <text evidence="7">Belongs to the glycosyl hydrolase 74 family.</text>
</comment>
<dbReference type="Pfam" id="PF15902">
    <property type="entry name" value="Sortilin-Vps10"/>
    <property type="match status" value="1"/>
</dbReference>
<dbReference type="GO" id="GO:0000272">
    <property type="term" value="P:polysaccharide catabolic process"/>
    <property type="evidence" value="ECO:0007669"/>
    <property type="project" value="UniProtKB-KW"/>
</dbReference>
<accession>A0A0B4N0X2</accession>
<dbReference type="GO" id="GO:0016798">
    <property type="term" value="F:hydrolase activity, acting on glycosyl bonds"/>
    <property type="evidence" value="ECO:0007669"/>
    <property type="project" value="UniProtKB-KW"/>
</dbReference>
<evidence type="ECO:0000256" key="2">
    <source>
        <dbReference type="ARBA" id="ARBA00022737"/>
    </source>
</evidence>
<feature type="domain" description="Sortilin N-terminal" evidence="9">
    <location>
        <begin position="559"/>
        <end position="681"/>
    </location>
</feature>
<reference evidence="10" key="1">
    <citation type="submission" date="2016-09" db="EMBL/GenBank/DDBJ databases">
        <title>A sequence of cellulolytic fosmid clone of goat rumen metagenome.</title>
        <authorList>
            <person name="Lee K.-T."/>
            <person name="Kim J.-Y."/>
            <person name="Kim Y.-J."/>
            <person name="Ahn J.-H."/>
            <person name="Park M.-N."/>
            <person name="Kim J.-H."/>
            <person name="Kim T.-H."/>
        </authorList>
    </citation>
    <scope>NUCLEOTIDE SEQUENCE</scope>
</reference>
<keyword evidence="5" id="KW-0326">Glycosidase</keyword>
<keyword evidence="4" id="KW-0119">Carbohydrate metabolism</keyword>
<dbReference type="Pfam" id="PF15899">
    <property type="entry name" value="BNR_6"/>
    <property type="match status" value="1"/>
</dbReference>
<evidence type="ECO:0000256" key="4">
    <source>
        <dbReference type="ARBA" id="ARBA00023277"/>
    </source>
</evidence>
<dbReference type="InterPro" id="IPR002860">
    <property type="entry name" value="BNR_rpt"/>
</dbReference>
<evidence type="ECO:0000256" key="8">
    <source>
        <dbReference type="SAM" id="SignalP"/>
    </source>
</evidence>
<proteinExistence type="inferred from homology"/>
<dbReference type="SUPFAM" id="SSF110296">
    <property type="entry name" value="Oligoxyloglucan reducing end-specific cellobiohydrolase"/>
    <property type="match status" value="2"/>
</dbReference>
<protein>
    <submittedName>
        <fullName evidence="10">KG37 cellulase</fullName>
    </submittedName>
</protein>
<evidence type="ECO:0000256" key="1">
    <source>
        <dbReference type="ARBA" id="ARBA00022729"/>
    </source>
</evidence>
<dbReference type="GO" id="GO:0010411">
    <property type="term" value="P:xyloglucan metabolic process"/>
    <property type="evidence" value="ECO:0007669"/>
    <property type="project" value="TreeGrafter"/>
</dbReference>
<keyword evidence="1 8" id="KW-0732">Signal</keyword>
<dbReference type="Gene3D" id="2.130.10.10">
    <property type="entry name" value="YVTN repeat-like/Quinoprotein amine dehydrogenase"/>
    <property type="match status" value="2"/>
</dbReference>
<evidence type="ECO:0000259" key="9">
    <source>
        <dbReference type="Pfam" id="PF15902"/>
    </source>
</evidence>
<dbReference type="InterPro" id="IPR031778">
    <property type="entry name" value="Sortilin_N"/>
</dbReference>
<sequence length="858" mass="92702">MFGKNMFEKLMLGAALVAAGAGLSQAENYNWGNVRFDGGGFVSAVIFHPKAENVLYARTDVGGIYRFDFENKRWIPLMDWISENDKGLYGTEAFALDPTDPKRIYVLGGTGYFSQGRTAVLRSEDYGATWDTSYVEMLAHGNGMGRQTGEKLAVDPNKPNIIFCGSRTKGLYKSTDYGKTWTSAYKVALSDAKESSLNGVNGISFVMFDEAQGTNADGSTKTIYIGISEKSDNLQVSNDGGATWKTVSGGPANLMPHRAKIVGGDMYITYADGPGPHNISSGAVYKYNIAGGTWEDITPSDSVTHEQSPTTYEKDYSSYGGISIDPKDPKHIVVSTLGKYTGRHLAKNAKGEERDNYGDRIYTTTDGGKTWIHGQHYGDGINIDANGTDWIPGNAIHWAGSLEINPFDNKQAWVTSGNGIFMTDDITAKVPVWKFMSRGIEETVPLDIVSIPGGPLVTAIGDYDGAVYTDINASAQRHTPTVGSTESMAFAPLSGSLLRTGVITVYGQYESINYNVMYRSDDMGKTWDSVKTTLKGPKGMVVLSADGKVMLHRPEMGSTTYRSADNGATWTAVELDGGQTQNSRIVADPVNPDVFYVMDAQANLYRSDDGGKSFAKYGARLQNDAAGEYYNGGGLIRTVPGREGHVWVPMDQAQMWLPKGFSENGLAYSENGGKDWTRCEGAKTAIAVGIGKAKDGADYETIFIWGAAKEGDPIGIYRSTDKCKTFERINDDKHQFGGPGNGNFVQGDMNNFGVVYMSTVGRGTIVGAPEGTEFFTVRAARQVANFVPSLQLEKRLLHVTAPAGSTLSLFAVTGKAVLSKQVAGLAHVSLEKIPAGRYVAKLLDARGKVLANKFVTLK</sequence>
<dbReference type="PANTHER" id="PTHR43739">
    <property type="entry name" value="XYLOGLUCANASE (EUROFUNG)"/>
    <property type="match status" value="1"/>
</dbReference>
<evidence type="ECO:0000256" key="5">
    <source>
        <dbReference type="ARBA" id="ARBA00023295"/>
    </source>
</evidence>
<evidence type="ECO:0000256" key="7">
    <source>
        <dbReference type="ARBA" id="ARBA00037986"/>
    </source>
</evidence>
<dbReference type="InterPro" id="IPR052025">
    <property type="entry name" value="Xyloglucanase_GH74"/>
</dbReference>
<evidence type="ECO:0000313" key="10">
    <source>
        <dbReference type="EMBL" id="AIF26117.2"/>
    </source>
</evidence>
<evidence type="ECO:0000256" key="3">
    <source>
        <dbReference type="ARBA" id="ARBA00022801"/>
    </source>
</evidence>
<dbReference type="InterPro" id="IPR015943">
    <property type="entry name" value="WD40/YVTN_repeat-like_dom_sf"/>
</dbReference>
<feature type="chain" id="PRO_5008827874" evidence="8">
    <location>
        <begin position="27"/>
        <end position="858"/>
    </location>
</feature>
<keyword evidence="2" id="KW-0677">Repeat</keyword>